<proteinExistence type="predicted"/>
<name>A0A4Y3KS43_9CELL</name>
<accession>A0A4Y3KS43</accession>
<sequence>MLPARRPKSGRGDEVDSDNAHANHPREVSARPTIRVRSSAVKTEHGGGPWWGARAEGPSARSGPPVSPD</sequence>
<reference evidence="2" key="1">
    <citation type="submission" date="2019-06" db="EMBL/GenBank/DDBJ databases">
        <title>Whole genome shotgun sequence of Cellulomonas cellasea NBRC 3753.</title>
        <authorList>
            <person name="Hosoyama A."/>
            <person name="Uohara A."/>
            <person name="Ohji S."/>
            <person name="Ichikawa N."/>
        </authorList>
    </citation>
    <scope>NUCLEOTIDE SEQUENCE [LARGE SCALE GENOMIC DNA]</scope>
    <source>
        <strain evidence="2">NBRC 3753</strain>
    </source>
</reference>
<dbReference type="Proteomes" id="UP000317046">
    <property type="component" value="Unassembled WGS sequence"/>
</dbReference>
<evidence type="ECO:0000256" key="1">
    <source>
        <dbReference type="SAM" id="MobiDB-lite"/>
    </source>
</evidence>
<feature type="region of interest" description="Disordered" evidence="1">
    <location>
        <begin position="1"/>
        <end position="69"/>
    </location>
</feature>
<feature type="compositionally biased region" description="Basic and acidic residues" evidence="1">
    <location>
        <begin position="10"/>
        <end position="29"/>
    </location>
</feature>
<protein>
    <submittedName>
        <fullName evidence="2">Uncharacterized protein</fullName>
    </submittedName>
</protein>
<dbReference type="EMBL" id="BJLR01000013">
    <property type="protein sequence ID" value="GEA87251.1"/>
    <property type="molecule type" value="Genomic_DNA"/>
</dbReference>
<evidence type="ECO:0000313" key="2">
    <source>
        <dbReference type="EMBL" id="GEA87251.1"/>
    </source>
</evidence>
<gene>
    <name evidence="2" type="ORF">CCE01nite_12000</name>
</gene>
<organism evidence="2 3">
    <name type="scientific">Cellulomonas cellasea</name>
    <dbReference type="NCBI Taxonomy" id="43670"/>
    <lineage>
        <taxon>Bacteria</taxon>
        <taxon>Bacillati</taxon>
        <taxon>Actinomycetota</taxon>
        <taxon>Actinomycetes</taxon>
        <taxon>Micrococcales</taxon>
        <taxon>Cellulomonadaceae</taxon>
        <taxon>Cellulomonas</taxon>
    </lineage>
</organism>
<keyword evidence="3" id="KW-1185">Reference proteome</keyword>
<comment type="caution">
    <text evidence="2">The sequence shown here is derived from an EMBL/GenBank/DDBJ whole genome shotgun (WGS) entry which is preliminary data.</text>
</comment>
<dbReference type="AlphaFoldDB" id="A0A4Y3KS43"/>
<evidence type="ECO:0000313" key="3">
    <source>
        <dbReference type="Proteomes" id="UP000317046"/>
    </source>
</evidence>